<keyword evidence="3" id="KW-0201">Cytochrome c-type biogenesis</keyword>
<keyword evidence="4 8" id="KW-0067">ATP-binding</keyword>
<dbReference type="Gene3D" id="3.40.50.300">
    <property type="entry name" value="P-loop containing nucleotide triphosphate hydrolases"/>
    <property type="match status" value="1"/>
</dbReference>
<keyword evidence="2" id="KW-0547">Nucleotide-binding</keyword>
<dbReference type="InterPro" id="IPR003593">
    <property type="entry name" value="AAA+_ATPase"/>
</dbReference>
<keyword evidence="9" id="KW-1185">Reference proteome</keyword>
<dbReference type="AlphaFoldDB" id="A0A844ZRU0"/>
<dbReference type="InterPro" id="IPR005895">
    <property type="entry name" value="ABC_transptr_haem_export_CcmA"/>
</dbReference>
<evidence type="ECO:0000256" key="5">
    <source>
        <dbReference type="ARBA" id="ARBA00022967"/>
    </source>
</evidence>
<dbReference type="GO" id="GO:0017004">
    <property type="term" value="P:cytochrome complex assembly"/>
    <property type="evidence" value="ECO:0007669"/>
    <property type="project" value="UniProtKB-KW"/>
</dbReference>
<sequence>MQDCSISTTDLACRRGDSVLFRGVELELQSGDALQVTGTNGIGKTSLMRILAGLLRPFDGAVSAKGTLAMIDERPALDPQLPLQKALQFWGGLDGCNNVQQNCDVMGLGELLDVPFRYLSTGQRKRAAFVRMLNQGANIWLLDEPLNGLDGDGIAKVEALIALHCGGGGICVVASHQPIDLPDAKVLALRDYAA</sequence>
<dbReference type="GO" id="GO:0016887">
    <property type="term" value="F:ATP hydrolysis activity"/>
    <property type="evidence" value="ECO:0007669"/>
    <property type="project" value="InterPro"/>
</dbReference>
<evidence type="ECO:0000256" key="4">
    <source>
        <dbReference type="ARBA" id="ARBA00022840"/>
    </source>
</evidence>
<dbReference type="InterPro" id="IPR003439">
    <property type="entry name" value="ABC_transporter-like_ATP-bd"/>
</dbReference>
<keyword evidence="5" id="KW-1278">Translocase</keyword>
<dbReference type="GO" id="GO:0005524">
    <property type="term" value="F:ATP binding"/>
    <property type="evidence" value="ECO:0007669"/>
    <property type="project" value="UniProtKB-KW"/>
</dbReference>
<keyword evidence="1" id="KW-0813">Transport</keyword>
<dbReference type="PANTHER" id="PTHR43499">
    <property type="entry name" value="ABC TRANSPORTER I FAMILY MEMBER 1"/>
    <property type="match status" value="1"/>
</dbReference>
<dbReference type="GO" id="GO:0022857">
    <property type="term" value="F:transmembrane transporter activity"/>
    <property type="evidence" value="ECO:0007669"/>
    <property type="project" value="InterPro"/>
</dbReference>
<feature type="domain" description="ABC transporter" evidence="7">
    <location>
        <begin position="6"/>
        <end position="191"/>
    </location>
</feature>
<dbReference type="SMART" id="SM00382">
    <property type="entry name" value="AAA"/>
    <property type="match status" value="1"/>
</dbReference>
<protein>
    <submittedName>
        <fullName evidence="8">Heme ABC exporter ATP-binding protein CcmA</fullName>
    </submittedName>
</protein>
<dbReference type="NCBIfam" id="TIGR01189">
    <property type="entry name" value="ccmA"/>
    <property type="match status" value="1"/>
</dbReference>
<evidence type="ECO:0000313" key="8">
    <source>
        <dbReference type="EMBL" id="MXO89527.1"/>
    </source>
</evidence>
<evidence type="ECO:0000259" key="7">
    <source>
        <dbReference type="PROSITE" id="PS50893"/>
    </source>
</evidence>
<organism evidence="8 9">
    <name type="scientific">Pontixanthobacter aquaemixtae</name>
    <dbReference type="NCBI Taxonomy" id="1958940"/>
    <lineage>
        <taxon>Bacteria</taxon>
        <taxon>Pseudomonadati</taxon>
        <taxon>Pseudomonadota</taxon>
        <taxon>Alphaproteobacteria</taxon>
        <taxon>Sphingomonadales</taxon>
        <taxon>Erythrobacteraceae</taxon>
        <taxon>Pontixanthobacter</taxon>
    </lineage>
</organism>
<dbReference type="OrthoDB" id="9800654at2"/>
<dbReference type="EMBL" id="WTYX01000001">
    <property type="protein sequence ID" value="MXO89527.1"/>
    <property type="molecule type" value="Genomic_DNA"/>
</dbReference>
<evidence type="ECO:0000256" key="6">
    <source>
        <dbReference type="ARBA" id="ARBA00023136"/>
    </source>
</evidence>
<accession>A0A844ZRU0</accession>
<reference evidence="8 9" key="1">
    <citation type="submission" date="2019-12" db="EMBL/GenBank/DDBJ databases">
        <title>Genomic-based taxomic classification of the family Erythrobacteraceae.</title>
        <authorList>
            <person name="Xu L."/>
        </authorList>
    </citation>
    <scope>NUCLEOTIDE SEQUENCE [LARGE SCALE GENOMIC DNA]</scope>
    <source>
        <strain evidence="8 9">KCTC 52763</strain>
    </source>
</reference>
<evidence type="ECO:0000256" key="3">
    <source>
        <dbReference type="ARBA" id="ARBA00022748"/>
    </source>
</evidence>
<dbReference type="PANTHER" id="PTHR43499:SF1">
    <property type="entry name" value="ABC TRANSPORTER I FAMILY MEMBER 1"/>
    <property type="match status" value="1"/>
</dbReference>
<dbReference type="PROSITE" id="PS50893">
    <property type="entry name" value="ABC_TRANSPORTER_2"/>
    <property type="match status" value="1"/>
</dbReference>
<dbReference type="InterPro" id="IPR027417">
    <property type="entry name" value="P-loop_NTPase"/>
</dbReference>
<gene>
    <name evidence="8" type="primary">ccmA</name>
    <name evidence="8" type="ORF">GRI41_01700</name>
</gene>
<evidence type="ECO:0000256" key="2">
    <source>
        <dbReference type="ARBA" id="ARBA00022741"/>
    </source>
</evidence>
<name>A0A844ZRU0_9SPHN</name>
<dbReference type="Proteomes" id="UP000442714">
    <property type="component" value="Unassembled WGS sequence"/>
</dbReference>
<dbReference type="SUPFAM" id="SSF52540">
    <property type="entry name" value="P-loop containing nucleoside triphosphate hydrolases"/>
    <property type="match status" value="1"/>
</dbReference>
<keyword evidence="6" id="KW-0472">Membrane</keyword>
<evidence type="ECO:0000256" key="1">
    <source>
        <dbReference type="ARBA" id="ARBA00022448"/>
    </source>
</evidence>
<dbReference type="RefSeq" id="WP_160602919.1">
    <property type="nucleotide sequence ID" value="NZ_WTYX01000001.1"/>
</dbReference>
<evidence type="ECO:0000313" key="9">
    <source>
        <dbReference type="Proteomes" id="UP000442714"/>
    </source>
</evidence>
<dbReference type="Pfam" id="PF00005">
    <property type="entry name" value="ABC_tran"/>
    <property type="match status" value="1"/>
</dbReference>
<proteinExistence type="predicted"/>
<comment type="caution">
    <text evidence="8">The sequence shown here is derived from an EMBL/GenBank/DDBJ whole genome shotgun (WGS) entry which is preliminary data.</text>
</comment>